<dbReference type="Proteomes" id="UP000271469">
    <property type="component" value="Chromosome"/>
</dbReference>
<dbReference type="NCBIfam" id="TIGR01379">
    <property type="entry name" value="thiL"/>
    <property type="match status" value="1"/>
</dbReference>
<dbReference type="Gene3D" id="3.90.650.10">
    <property type="entry name" value="PurM-like C-terminal domain"/>
    <property type="match status" value="1"/>
</dbReference>
<feature type="binding site" evidence="1">
    <location>
        <position position="97"/>
    </location>
    <ligand>
        <name>Mg(2+)</name>
        <dbReference type="ChEBI" id="CHEBI:18420"/>
        <label>3</label>
    </ligand>
</feature>
<dbReference type="GO" id="GO:0009030">
    <property type="term" value="F:thiamine-phosphate kinase activity"/>
    <property type="evidence" value="ECO:0007669"/>
    <property type="project" value="UniProtKB-UniRule"/>
</dbReference>
<feature type="binding site" evidence="1">
    <location>
        <position position="53"/>
    </location>
    <ligand>
        <name>Mg(2+)</name>
        <dbReference type="ChEBI" id="CHEBI:18420"/>
        <label>4</label>
    </ligand>
</feature>
<dbReference type="InterPro" id="IPR016188">
    <property type="entry name" value="PurM-like_N"/>
</dbReference>
<dbReference type="CDD" id="cd02194">
    <property type="entry name" value="ThiL"/>
    <property type="match status" value="1"/>
</dbReference>
<dbReference type="SUPFAM" id="SSF55326">
    <property type="entry name" value="PurM N-terminal domain-like"/>
    <property type="match status" value="1"/>
</dbReference>
<feature type="binding site" evidence="1">
    <location>
        <position position="66"/>
    </location>
    <ligand>
        <name>Mg(2+)</name>
        <dbReference type="ChEBI" id="CHEBI:18420"/>
        <label>4</label>
    </ligand>
</feature>
<dbReference type="Gene3D" id="3.30.1330.10">
    <property type="entry name" value="PurM-like, N-terminal domain"/>
    <property type="match status" value="1"/>
</dbReference>
<comment type="pathway">
    <text evidence="1">Cofactor biosynthesis; thiamine diphosphate biosynthesis; thiamine diphosphate from thiamine phosphate: step 1/1.</text>
</comment>
<keyword evidence="1" id="KW-0067">ATP-binding</keyword>
<dbReference type="EC" id="2.7.4.16" evidence="1"/>
<feature type="binding site" evidence="1">
    <location>
        <begin position="144"/>
        <end position="145"/>
    </location>
    <ligand>
        <name>ATP</name>
        <dbReference type="ChEBI" id="CHEBI:30616"/>
    </ligand>
</feature>
<dbReference type="PANTHER" id="PTHR30270:SF0">
    <property type="entry name" value="THIAMINE-MONOPHOSPHATE KINASE"/>
    <property type="match status" value="1"/>
</dbReference>
<feature type="binding site" evidence="1">
    <location>
        <position position="243"/>
    </location>
    <ligand>
        <name>ATP</name>
        <dbReference type="ChEBI" id="CHEBI:30616"/>
    </ligand>
</feature>
<evidence type="ECO:0000259" key="2">
    <source>
        <dbReference type="Pfam" id="PF00586"/>
    </source>
</evidence>
<feature type="binding site" evidence="1">
    <location>
        <position position="336"/>
    </location>
    <ligand>
        <name>substrate</name>
    </ligand>
</feature>
<feature type="binding site" evidence="1">
    <location>
        <position position="68"/>
    </location>
    <ligand>
        <name>Mg(2+)</name>
        <dbReference type="ChEBI" id="CHEBI:18420"/>
        <label>2</label>
    </ligand>
</feature>
<evidence type="ECO:0000313" key="5">
    <source>
        <dbReference type="Proteomes" id="UP000271469"/>
    </source>
</evidence>
<reference evidence="4 5" key="1">
    <citation type="submission" date="2018-11" db="EMBL/GenBank/DDBJ databases">
        <title>Gordonia insulae sp. nov., isolated from an island soil.</title>
        <authorList>
            <person name="Kim Y.S."/>
            <person name="Kim S.B."/>
        </authorList>
    </citation>
    <scope>NUCLEOTIDE SEQUENCE [LARGE SCALE GENOMIC DNA]</scope>
    <source>
        <strain evidence="4 5">MMS17-SY073</strain>
    </source>
</reference>
<comment type="function">
    <text evidence="1">Catalyzes the ATP-dependent phosphorylation of thiamine-monophosphate (TMP) to form thiamine-pyrophosphate (TPP), the active form of vitamin B1.</text>
</comment>
<sequence>MTVGTAGDPVDRSRTVGAVGERRLIVELTRAATADDPSTTADAHDIVIGSGDDAAVIDTAGPAVISTDTAVQGRHFRLDWSDARTVGARAVVQSAADIAAMGGRTTGIVVSIACPSDTTVGTVLDLNAGIVAAAHGLGGRVLGGDLVDADQVVLTVTTLGALDGAEPIVVGGARPGDVLAVTGNMLGASAAGLALLIDAERRGDVELLRRHARLVDAHLLPAPDLGQGPIAARAGAHAMTDISDGLVEELITMAAASGTRLAITSDRIPVGDEIRSAAAALDTDLRDWTVAGGEDHELLAAFPPHAVPSGWTRIGEVLEGTGVLVDGRPAGGLRGWQSFGG</sequence>
<comment type="caution">
    <text evidence="1">Lacks conserved residue(s) required for the propagation of feature annotation.</text>
</comment>
<dbReference type="InterPro" id="IPR010918">
    <property type="entry name" value="PurM-like_C_dom"/>
</dbReference>
<evidence type="ECO:0000313" key="4">
    <source>
        <dbReference type="EMBL" id="AZG43500.1"/>
    </source>
</evidence>
<feature type="domain" description="PurM-like C-terminal" evidence="3">
    <location>
        <begin position="174"/>
        <end position="320"/>
    </location>
</feature>
<organism evidence="4 5">
    <name type="scientific">Gordonia insulae</name>
    <dbReference type="NCBI Taxonomy" id="2420509"/>
    <lineage>
        <taxon>Bacteria</taxon>
        <taxon>Bacillati</taxon>
        <taxon>Actinomycetota</taxon>
        <taxon>Actinomycetes</taxon>
        <taxon>Mycobacteriales</taxon>
        <taxon>Gordoniaceae</taxon>
        <taxon>Gordonia</taxon>
    </lineage>
</organism>
<keyword evidence="1" id="KW-0784">Thiamine biosynthesis</keyword>
<keyword evidence="1" id="KW-0547">Nucleotide-binding</keyword>
<feature type="binding site" evidence="1">
    <location>
        <position position="75"/>
    </location>
    <ligand>
        <name>substrate</name>
    </ligand>
</feature>
<dbReference type="EMBL" id="CP033972">
    <property type="protein sequence ID" value="AZG43500.1"/>
    <property type="molecule type" value="Genomic_DNA"/>
</dbReference>
<dbReference type="GO" id="GO:0009228">
    <property type="term" value="P:thiamine biosynthetic process"/>
    <property type="evidence" value="ECO:0007669"/>
    <property type="project" value="UniProtKB-KW"/>
</dbReference>
<comment type="catalytic activity">
    <reaction evidence="1">
        <text>thiamine phosphate + ATP = thiamine diphosphate + ADP</text>
        <dbReference type="Rhea" id="RHEA:15913"/>
        <dbReference type="ChEBI" id="CHEBI:30616"/>
        <dbReference type="ChEBI" id="CHEBI:37575"/>
        <dbReference type="ChEBI" id="CHEBI:58937"/>
        <dbReference type="ChEBI" id="CHEBI:456216"/>
        <dbReference type="EC" id="2.7.4.16"/>
    </reaction>
</comment>
<dbReference type="InterPro" id="IPR036676">
    <property type="entry name" value="PurM-like_C_sf"/>
</dbReference>
<feature type="binding site" evidence="1">
    <location>
        <position position="67"/>
    </location>
    <ligand>
        <name>Mg(2+)</name>
        <dbReference type="ChEBI" id="CHEBI:18420"/>
        <label>1</label>
    </ligand>
</feature>
<dbReference type="RefSeq" id="WP_124706534.1">
    <property type="nucleotide sequence ID" value="NZ_CP033972.1"/>
</dbReference>
<dbReference type="PIRSF" id="PIRSF005303">
    <property type="entry name" value="Thiam_monoph_kin"/>
    <property type="match status" value="1"/>
</dbReference>
<feature type="binding site" evidence="1">
    <location>
        <position position="53"/>
    </location>
    <ligand>
        <name>Mg(2+)</name>
        <dbReference type="ChEBI" id="CHEBI:18420"/>
        <label>3</label>
    </ligand>
</feature>
<keyword evidence="5" id="KW-1185">Reference proteome</keyword>
<dbReference type="GO" id="GO:0009229">
    <property type="term" value="P:thiamine diphosphate biosynthetic process"/>
    <property type="evidence" value="ECO:0007669"/>
    <property type="project" value="UniProtKB-UniRule"/>
</dbReference>
<accession>A0A3G8JGW8</accession>
<feature type="binding site" evidence="1">
    <location>
        <position position="97"/>
    </location>
    <ligand>
        <name>Mg(2+)</name>
        <dbReference type="ChEBI" id="CHEBI:18420"/>
        <label>4</label>
    </ligand>
</feature>
<gene>
    <name evidence="4" type="primary">thiL_1</name>
    <name evidence="1" type="synonym">thiL</name>
    <name evidence="4" type="ORF">D7316_00066</name>
</gene>
<protein>
    <recommendedName>
        <fullName evidence="1">Thiamine-monophosphate kinase</fullName>
        <shortName evidence="1">TMP kinase</shortName>
        <shortName evidence="1">Thiamine-phosphate kinase</shortName>
        <ecNumber evidence="1">2.7.4.16</ecNumber>
    </recommendedName>
</protein>
<feature type="binding site" evidence="1">
    <location>
        <position position="244"/>
    </location>
    <ligand>
        <name>Mg(2+)</name>
        <dbReference type="ChEBI" id="CHEBI:18420"/>
        <label>5</label>
    </ligand>
</feature>
<dbReference type="GO" id="GO:0005524">
    <property type="term" value="F:ATP binding"/>
    <property type="evidence" value="ECO:0007669"/>
    <property type="project" value="UniProtKB-UniRule"/>
</dbReference>
<feature type="binding site" evidence="1">
    <location>
        <position position="97"/>
    </location>
    <ligand>
        <name>Mg(2+)</name>
        <dbReference type="ChEBI" id="CHEBI:18420"/>
        <label>2</label>
    </ligand>
</feature>
<dbReference type="AlphaFoldDB" id="A0A3G8JGW8"/>
<keyword evidence="1" id="KW-0479">Metal-binding</keyword>
<feature type="binding site" evidence="1">
    <location>
        <position position="294"/>
    </location>
    <ligand>
        <name>substrate</name>
    </ligand>
</feature>
<keyword evidence="1 4" id="KW-0418">Kinase</keyword>
<feature type="binding site" evidence="1">
    <location>
        <position position="68"/>
    </location>
    <ligand>
        <name>Mg(2+)</name>
        <dbReference type="ChEBI" id="CHEBI:18420"/>
        <label>1</label>
    </ligand>
</feature>
<dbReference type="SUPFAM" id="SSF56042">
    <property type="entry name" value="PurM C-terminal domain-like"/>
    <property type="match status" value="1"/>
</dbReference>
<feature type="binding site" evidence="1">
    <location>
        <position position="145"/>
    </location>
    <ligand>
        <name>Mg(2+)</name>
        <dbReference type="ChEBI" id="CHEBI:18420"/>
        <label>1</label>
    </ligand>
</feature>
<keyword evidence="1 4" id="KW-0808">Transferase</keyword>
<dbReference type="Pfam" id="PF00586">
    <property type="entry name" value="AIRS"/>
    <property type="match status" value="1"/>
</dbReference>
<dbReference type="UniPathway" id="UPA00060">
    <property type="reaction ID" value="UER00142"/>
</dbReference>
<dbReference type="OrthoDB" id="9802811at2"/>
<dbReference type="PANTHER" id="PTHR30270">
    <property type="entry name" value="THIAMINE-MONOPHOSPHATE KINASE"/>
    <property type="match status" value="1"/>
</dbReference>
<dbReference type="InterPro" id="IPR036921">
    <property type="entry name" value="PurM-like_N_sf"/>
</dbReference>
<dbReference type="HAMAP" id="MF_02128">
    <property type="entry name" value="TMP_kinase"/>
    <property type="match status" value="1"/>
</dbReference>
<dbReference type="KEGG" id="gom:D7316_00066"/>
<feature type="binding site" evidence="1">
    <location>
        <position position="241"/>
    </location>
    <ligand>
        <name>Mg(2+)</name>
        <dbReference type="ChEBI" id="CHEBI:18420"/>
        <label>3</label>
    </ligand>
</feature>
<dbReference type="GO" id="GO:0000287">
    <property type="term" value="F:magnesium ion binding"/>
    <property type="evidence" value="ECO:0007669"/>
    <property type="project" value="UniProtKB-UniRule"/>
</dbReference>
<comment type="miscellaneous">
    <text evidence="1">Reaction mechanism of ThiL seems to utilize a direct, inline transfer of the gamma-phosphate of ATP to TMP rather than a phosphorylated enzyme intermediate.</text>
</comment>
<evidence type="ECO:0000256" key="1">
    <source>
        <dbReference type="HAMAP-Rule" id="MF_02128"/>
    </source>
</evidence>
<comment type="similarity">
    <text evidence="1">Belongs to the thiamine-monophosphate kinase family.</text>
</comment>
<keyword evidence="1" id="KW-0460">Magnesium</keyword>
<feature type="domain" description="PurM-like N-terminal" evidence="2">
    <location>
        <begin position="51"/>
        <end position="161"/>
    </location>
</feature>
<dbReference type="Pfam" id="PF02769">
    <property type="entry name" value="AIRS_C"/>
    <property type="match status" value="1"/>
</dbReference>
<name>A0A3G8JGW8_9ACTN</name>
<dbReference type="InterPro" id="IPR006283">
    <property type="entry name" value="ThiL-like"/>
</dbReference>
<evidence type="ECO:0000259" key="3">
    <source>
        <dbReference type="Pfam" id="PF02769"/>
    </source>
</evidence>
<proteinExistence type="inferred from homology"/>